<dbReference type="PANTHER" id="PTHR43163:SF6">
    <property type="entry name" value="DIPEPTIDE TRANSPORT SYSTEM PERMEASE PROTEIN DPPB-RELATED"/>
    <property type="match status" value="1"/>
</dbReference>
<proteinExistence type="predicted"/>
<keyword evidence="5 7" id="KW-1133">Transmembrane helix</keyword>
<dbReference type="AlphaFoldDB" id="W1YNL1"/>
<evidence type="ECO:0000256" key="2">
    <source>
        <dbReference type="ARBA" id="ARBA00022448"/>
    </source>
</evidence>
<evidence type="ECO:0000313" key="9">
    <source>
        <dbReference type="EMBL" id="ETJ44072.1"/>
    </source>
</evidence>
<feature type="transmembrane region" description="Helical" evidence="7">
    <location>
        <begin position="27"/>
        <end position="49"/>
    </location>
</feature>
<gene>
    <name evidence="9" type="ORF">Q604_UNBC01895G0001</name>
</gene>
<accession>W1YNL1</accession>
<comment type="caution">
    <text evidence="9">The sequence shown here is derived from an EMBL/GenBank/DDBJ whole genome shotgun (WGS) entry which is preliminary data.</text>
</comment>
<keyword evidence="3" id="KW-1003">Cell membrane</keyword>
<dbReference type="EMBL" id="AZMM01001895">
    <property type="protein sequence ID" value="ETJ44072.1"/>
    <property type="molecule type" value="Genomic_DNA"/>
</dbReference>
<protein>
    <submittedName>
        <fullName evidence="9">Binding-protein-dependent transport system inner membrane component</fullName>
    </submittedName>
</protein>
<evidence type="ECO:0000259" key="8">
    <source>
        <dbReference type="Pfam" id="PF00528"/>
    </source>
</evidence>
<feature type="non-terminal residue" evidence="9">
    <location>
        <position position="1"/>
    </location>
</feature>
<sequence>MVFSWPGLGNMAVYAITMRDYPLIEGFVLWVALAYMCINALVDASYILLDPRLKRERA</sequence>
<evidence type="ECO:0000256" key="3">
    <source>
        <dbReference type="ARBA" id="ARBA00022475"/>
    </source>
</evidence>
<evidence type="ECO:0000256" key="1">
    <source>
        <dbReference type="ARBA" id="ARBA00004651"/>
    </source>
</evidence>
<dbReference type="GO" id="GO:0005886">
    <property type="term" value="C:plasma membrane"/>
    <property type="evidence" value="ECO:0007669"/>
    <property type="project" value="UniProtKB-SubCell"/>
</dbReference>
<keyword evidence="2" id="KW-0813">Transport</keyword>
<keyword evidence="4 7" id="KW-0812">Transmembrane</keyword>
<dbReference type="InterPro" id="IPR000515">
    <property type="entry name" value="MetI-like"/>
</dbReference>
<name>W1YNL1_9ZZZZ</name>
<keyword evidence="6 7" id="KW-0472">Membrane</keyword>
<evidence type="ECO:0000256" key="7">
    <source>
        <dbReference type="SAM" id="Phobius"/>
    </source>
</evidence>
<comment type="subcellular location">
    <subcellularLocation>
        <location evidence="1">Cell membrane</location>
        <topology evidence="1">Multi-pass membrane protein</topology>
    </subcellularLocation>
</comment>
<feature type="domain" description="ABC transmembrane type-1" evidence="8">
    <location>
        <begin position="1"/>
        <end position="55"/>
    </location>
</feature>
<reference evidence="9" key="1">
    <citation type="submission" date="2013-12" db="EMBL/GenBank/DDBJ databases">
        <title>A Varibaculum cambriense genome reconstructed from a premature infant gut community with otherwise low bacterial novelty that shifts toward anaerobic metabolism during the third week of life.</title>
        <authorList>
            <person name="Brown C.T."/>
            <person name="Sharon I."/>
            <person name="Thomas B.C."/>
            <person name="Castelle C.J."/>
            <person name="Morowitz M.J."/>
            <person name="Banfield J.F."/>
        </authorList>
    </citation>
    <scope>NUCLEOTIDE SEQUENCE</scope>
</reference>
<evidence type="ECO:0000256" key="5">
    <source>
        <dbReference type="ARBA" id="ARBA00022989"/>
    </source>
</evidence>
<dbReference type="PANTHER" id="PTHR43163">
    <property type="entry name" value="DIPEPTIDE TRANSPORT SYSTEM PERMEASE PROTEIN DPPB-RELATED"/>
    <property type="match status" value="1"/>
</dbReference>
<organism evidence="9">
    <name type="scientific">human gut metagenome</name>
    <dbReference type="NCBI Taxonomy" id="408170"/>
    <lineage>
        <taxon>unclassified sequences</taxon>
        <taxon>metagenomes</taxon>
        <taxon>organismal metagenomes</taxon>
    </lineage>
</organism>
<evidence type="ECO:0000256" key="4">
    <source>
        <dbReference type="ARBA" id="ARBA00022692"/>
    </source>
</evidence>
<dbReference type="GO" id="GO:0055085">
    <property type="term" value="P:transmembrane transport"/>
    <property type="evidence" value="ECO:0007669"/>
    <property type="project" value="InterPro"/>
</dbReference>
<dbReference type="Pfam" id="PF00528">
    <property type="entry name" value="BPD_transp_1"/>
    <property type="match status" value="1"/>
</dbReference>
<evidence type="ECO:0000256" key="6">
    <source>
        <dbReference type="ARBA" id="ARBA00023136"/>
    </source>
</evidence>